<dbReference type="InterPro" id="IPR003141">
    <property type="entry name" value="Pol/His_phosphatase_N"/>
</dbReference>
<proteinExistence type="predicted"/>
<evidence type="ECO:0000259" key="3">
    <source>
        <dbReference type="SMART" id="SM00278"/>
    </source>
</evidence>
<dbReference type="InterPro" id="IPR003583">
    <property type="entry name" value="Hlx-hairpin-Hlx_DNA-bd_motif"/>
</dbReference>
<protein>
    <submittedName>
        <fullName evidence="6">Helix-hairpin-helix domain-containing protein</fullName>
    </submittedName>
</protein>
<gene>
    <name evidence="6" type="ORF">OCK74_25480</name>
</gene>
<keyword evidence="7" id="KW-1185">Reference proteome</keyword>
<feature type="domain" description="Helix-hairpin-helix DNA-binding motif class 1" evidence="3">
    <location>
        <begin position="90"/>
        <end position="109"/>
    </location>
</feature>
<dbReference type="Gene3D" id="1.10.150.110">
    <property type="entry name" value="DNA polymerase beta, N-terminal domain-like"/>
    <property type="match status" value="1"/>
</dbReference>
<dbReference type="SUPFAM" id="SSF47802">
    <property type="entry name" value="DNA polymerase beta, N-terminal domain-like"/>
    <property type="match status" value="1"/>
</dbReference>
<dbReference type="InterPro" id="IPR022311">
    <property type="entry name" value="PolX-like"/>
</dbReference>
<dbReference type="SMART" id="SM00481">
    <property type="entry name" value="POLIIIAc"/>
    <property type="match status" value="1"/>
</dbReference>
<dbReference type="Pfam" id="PF14520">
    <property type="entry name" value="HHH_5"/>
    <property type="match status" value="1"/>
</dbReference>
<feature type="domain" description="Helix-hairpin-helix DNA-binding motif class 1" evidence="3">
    <location>
        <begin position="50"/>
        <end position="69"/>
    </location>
</feature>
<dbReference type="SMART" id="SM00278">
    <property type="entry name" value="HhH1"/>
    <property type="match status" value="3"/>
</dbReference>
<dbReference type="InterPro" id="IPR043519">
    <property type="entry name" value="NT_sf"/>
</dbReference>
<dbReference type="Pfam" id="PF14716">
    <property type="entry name" value="HHH_8"/>
    <property type="match status" value="1"/>
</dbReference>
<dbReference type="InterPro" id="IPR047967">
    <property type="entry name" value="PolX_PHP"/>
</dbReference>
<dbReference type="GO" id="GO:0003677">
    <property type="term" value="F:DNA binding"/>
    <property type="evidence" value="ECO:0007669"/>
    <property type="project" value="InterPro"/>
</dbReference>
<dbReference type="SMART" id="SM00483">
    <property type="entry name" value="POLXc"/>
    <property type="match status" value="1"/>
</dbReference>
<dbReference type="PANTHER" id="PTHR36928:SF1">
    <property type="entry name" value="PHOSPHATASE YCDX-RELATED"/>
    <property type="match status" value="1"/>
</dbReference>
<comment type="caution">
    <text evidence="6">The sequence shown here is derived from an EMBL/GenBank/DDBJ whole genome shotgun (WGS) entry which is preliminary data.</text>
</comment>
<dbReference type="EMBL" id="JAOTIF010000035">
    <property type="protein sequence ID" value="MCU7552496.1"/>
    <property type="molecule type" value="Genomic_DNA"/>
</dbReference>
<keyword evidence="2" id="KW-0235">DNA replication</keyword>
<reference evidence="6" key="1">
    <citation type="submission" date="2022-09" db="EMBL/GenBank/DDBJ databases">
        <authorList>
            <person name="Yuan C."/>
            <person name="Ke Z."/>
        </authorList>
    </citation>
    <scope>NUCLEOTIDE SEQUENCE</scope>
    <source>
        <strain evidence="6">LB-8</strain>
    </source>
</reference>
<dbReference type="InterPro" id="IPR050243">
    <property type="entry name" value="PHP_phosphatase"/>
</dbReference>
<dbReference type="Gene3D" id="1.10.150.20">
    <property type="entry name" value="5' to 3' exonuclease, C-terminal subdomain"/>
    <property type="match status" value="1"/>
</dbReference>
<dbReference type="GO" id="GO:0042578">
    <property type="term" value="F:phosphoric ester hydrolase activity"/>
    <property type="evidence" value="ECO:0007669"/>
    <property type="project" value="TreeGrafter"/>
</dbReference>
<dbReference type="SUPFAM" id="SSF89550">
    <property type="entry name" value="PHP domain-like"/>
    <property type="match status" value="1"/>
</dbReference>
<dbReference type="Proteomes" id="UP001155483">
    <property type="component" value="Unassembled WGS sequence"/>
</dbReference>
<reference evidence="6" key="2">
    <citation type="submission" date="2023-04" db="EMBL/GenBank/DDBJ databases">
        <title>Paracnuella aquatica gen. nov., sp. nov., a member of the family Chitinophagaceae isolated from a hot spring.</title>
        <authorList>
            <person name="Wang C."/>
        </authorList>
    </citation>
    <scope>NUCLEOTIDE SEQUENCE</scope>
    <source>
        <strain evidence="6">LB-8</strain>
    </source>
</reference>
<dbReference type="Gene3D" id="3.20.20.140">
    <property type="entry name" value="Metal-dependent hydrolases"/>
    <property type="match status" value="1"/>
</dbReference>
<dbReference type="CDD" id="cd07436">
    <property type="entry name" value="PHP_PolX"/>
    <property type="match status" value="1"/>
</dbReference>
<dbReference type="GO" id="GO:0006281">
    <property type="term" value="P:DNA repair"/>
    <property type="evidence" value="ECO:0007669"/>
    <property type="project" value="InterPro"/>
</dbReference>
<dbReference type="InterPro" id="IPR004013">
    <property type="entry name" value="PHP_dom"/>
</dbReference>
<dbReference type="InterPro" id="IPR027421">
    <property type="entry name" value="DNA_pol_lamdba_lyase_dom_sf"/>
</dbReference>
<evidence type="ECO:0000313" key="6">
    <source>
        <dbReference type="EMBL" id="MCU7552496.1"/>
    </source>
</evidence>
<dbReference type="InterPro" id="IPR002054">
    <property type="entry name" value="DNA-dir_DNA_pol_X"/>
</dbReference>
<evidence type="ECO:0000256" key="1">
    <source>
        <dbReference type="ARBA" id="ARBA00022634"/>
    </source>
</evidence>
<name>A0A9X2Y0P9_9BACT</name>
<feature type="domain" description="DNA-directed DNA polymerase X" evidence="5">
    <location>
        <begin position="1"/>
        <end position="296"/>
    </location>
</feature>
<accession>A0A9X2Y0P9</accession>
<sequence>MDNYAIADQLSLLSKLMDIHGENPFKSKSYSGAAFTIEKLPQPITTLPPEKLIKIKGIGESVGQKVLELIDTGELQVLKELVAITPEGVLEMMNIRGLGPKKIHTIWKEMRISTIEELKVACLNKRIAEKKGFGEKTQQSILEEIQFQENNVGKVLYAQIEYFVDAFQQKFKDHFPDHKIEVVGEFRRQLEIIDNLEWVTTAGRQELTNFLLHRGFELVAEKDTKIIVQTDNNLQFQFFLANEANFFSLVFEKSCSKDFYTAWRSISKEVMVSTPGSEEEIFQSANLPYIPPFLREKKSIIERIHHLNLPDLVQTSQIKGLIHSHSNWSDGAYTIEDMAQELKNIGFEYMVISDHSKAAYYANGLSEERIREQHFYIDSLNAQLAPFKIFKSIECDILNDGTMDYPDKILATFDMVIASIHSNLNMDEDKAMKRILGAITNPYVTMLGHLSGRRLLIRRPYPLDYKTVIDACAEHKVVIEVNAFPERLDIDWRWIDYALEKGVLLSINSDAHSLDDFKNLKYGVLAAQKGGLTNQYNVSSFGLEQFESFLKEQKMVRASKV</sequence>
<dbReference type="RefSeq" id="WP_279299933.1">
    <property type="nucleotide sequence ID" value="NZ_JAOTIF010000035.1"/>
</dbReference>
<evidence type="ECO:0000259" key="5">
    <source>
        <dbReference type="SMART" id="SM00483"/>
    </source>
</evidence>
<dbReference type="GO" id="GO:0005829">
    <property type="term" value="C:cytosol"/>
    <property type="evidence" value="ECO:0007669"/>
    <property type="project" value="TreeGrafter"/>
</dbReference>
<dbReference type="AlphaFoldDB" id="A0A9X2Y0P9"/>
<dbReference type="PANTHER" id="PTHR36928">
    <property type="entry name" value="PHOSPHATASE YCDX-RELATED"/>
    <property type="match status" value="1"/>
</dbReference>
<dbReference type="GO" id="GO:0008270">
    <property type="term" value="F:zinc ion binding"/>
    <property type="evidence" value="ECO:0007669"/>
    <property type="project" value="TreeGrafter"/>
</dbReference>
<feature type="domain" description="Polymerase/histidinol phosphatase N-terminal" evidence="4">
    <location>
        <begin position="320"/>
        <end position="399"/>
    </location>
</feature>
<dbReference type="InterPro" id="IPR010996">
    <property type="entry name" value="HHH_MUS81"/>
</dbReference>
<feature type="domain" description="Helix-hairpin-helix DNA-binding motif class 1" evidence="3">
    <location>
        <begin position="125"/>
        <end position="144"/>
    </location>
</feature>
<dbReference type="InterPro" id="IPR016195">
    <property type="entry name" value="Pol/histidinol_Pase-like"/>
</dbReference>
<evidence type="ECO:0000256" key="2">
    <source>
        <dbReference type="ARBA" id="ARBA00022705"/>
    </source>
</evidence>
<dbReference type="Pfam" id="PF02811">
    <property type="entry name" value="PHP"/>
    <property type="match status" value="1"/>
</dbReference>
<keyword evidence="1" id="KW-0237">DNA synthesis</keyword>
<evidence type="ECO:0000313" key="7">
    <source>
        <dbReference type="Proteomes" id="UP001155483"/>
    </source>
</evidence>
<dbReference type="GO" id="GO:0003887">
    <property type="term" value="F:DNA-directed DNA polymerase activity"/>
    <property type="evidence" value="ECO:0007669"/>
    <property type="project" value="InterPro"/>
</dbReference>
<organism evidence="6 7">
    <name type="scientific">Paraflavisolibacter caeni</name>
    <dbReference type="NCBI Taxonomy" id="2982496"/>
    <lineage>
        <taxon>Bacteria</taxon>
        <taxon>Pseudomonadati</taxon>
        <taxon>Bacteroidota</taxon>
        <taxon>Chitinophagia</taxon>
        <taxon>Chitinophagales</taxon>
        <taxon>Chitinophagaceae</taxon>
        <taxon>Paraflavisolibacter</taxon>
    </lineage>
</organism>
<dbReference type="PIRSF" id="PIRSF005047">
    <property type="entry name" value="UCP005047_YshC"/>
    <property type="match status" value="1"/>
</dbReference>
<dbReference type="SUPFAM" id="SSF81301">
    <property type="entry name" value="Nucleotidyltransferase"/>
    <property type="match status" value="1"/>
</dbReference>
<evidence type="ECO:0000259" key="4">
    <source>
        <dbReference type="SMART" id="SM00481"/>
    </source>
</evidence>